<feature type="transmembrane region" description="Helical" evidence="8">
    <location>
        <begin position="177"/>
        <end position="202"/>
    </location>
</feature>
<evidence type="ECO:0000256" key="2">
    <source>
        <dbReference type="ARBA" id="ARBA00004370"/>
    </source>
</evidence>
<evidence type="ECO:0000256" key="7">
    <source>
        <dbReference type="ARBA" id="ARBA00023012"/>
    </source>
</evidence>
<dbReference type="PANTHER" id="PTHR34220:SF7">
    <property type="entry name" value="SENSOR HISTIDINE KINASE YPDA"/>
    <property type="match status" value="1"/>
</dbReference>
<evidence type="ECO:0000313" key="11">
    <source>
        <dbReference type="EMBL" id="TYP56771.1"/>
    </source>
</evidence>
<dbReference type="PANTHER" id="PTHR34220">
    <property type="entry name" value="SENSOR HISTIDINE KINASE YPDA"/>
    <property type="match status" value="1"/>
</dbReference>
<feature type="domain" description="HAMP" evidence="10">
    <location>
        <begin position="202"/>
        <end position="255"/>
    </location>
</feature>
<dbReference type="InterPro" id="IPR036890">
    <property type="entry name" value="HATPase_C_sf"/>
</dbReference>
<evidence type="ECO:0000259" key="9">
    <source>
        <dbReference type="PROSITE" id="PS50109"/>
    </source>
</evidence>
<evidence type="ECO:0000256" key="6">
    <source>
        <dbReference type="ARBA" id="ARBA00022777"/>
    </source>
</evidence>
<feature type="transmembrane region" description="Helical" evidence="8">
    <location>
        <begin position="12"/>
        <end position="31"/>
    </location>
</feature>
<dbReference type="SUPFAM" id="SSF158472">
    <property type="entry name" value="HAMP domain-like"/>
    <property type="match status" value="1"/>
</dbReference>
<evidence type="ECO:0000256" key="3">
    <source>
        <dbReference type="ARBA" id="ARBA00012438"/>
    </source>
</evidence>
<dbReference type="SMART" id="SM00304">
    <property type="entry name" value="HAMP"/>
    <property type="match status" value="1"/>
</dbReference>
<dbReference type="EC" id="2.7.13.3" evidence="3"/>
<dbReference type="InterPro" id="IPR003594">
    <property type="entry name" value="HATPase_dom"/>
</dbReference>
<dbReference type="EMBL" id="VNHO01000007">
    <property type="protein sequence ID" value="TYP56771.1"/>
    <property type="molecule type" value="Genomic_DNA"/>
</dbReference>
<evidence type="ECO:0000313" key="12">
    <source>
        <dbReference type="Proteomes" id="UP000322294"/>
    </source>
</evidence>
<dbReference type="InterPro" id="IPR005467">
    <property type="entry name" value="His_kinase_dom"/>
</dbReference>
<keyword evidence="6 11" id="KW-0418">Kinase</keyword>
<dbReference type="GO" id="GO:0000155">
    <property type="term" value="F:phosphorelay sensor kinase activity"/>
    <property type="evidence" value="ECO:0007669"/>
    <property type="project" value="InterPro"/>
</dbReference>
<feature type="domain" description="Histidine kinase" evidence="9">
    <location>
        <begin position="322"/>
        <end position="493"/>
    </location>
</feature>
<reference evidence="11 12" key="1">
    <citation type="submission" date="2019-07" db="EMBL/GenBank/DDBJ databases">
        <title>Genomic Encyclopedia of Type Strains, Phase I: the one thousand microbial genomes (KMG-I) project.</title>
        <authorList>
            <person name="Kyrpides N."/>
        </authorList>
    </citation>
    <scope>NUCLEOTIDE SEQUENCE [LARGE SCALE GENOMIC DNA]</scope>
    <source>
        <strain evidence="11 12">DSM 16647</strain>
    </source>
</reference>
<keyword evidence="8" id="KW-0812">Transmembrane</keyword>
<dbReference type="AlphaFoldDB" id="A0A5S5AWM8"/>
<evidence type="ECO:0000256" key="5">
    <source>
        <dbReference type="ARBA" id="ARBA00022679"/>
    </source>
</evidence>
<proteinExistence type="predicted"/>
<dbReference type="SUPFAM" id="SSF55874">
    <property type="entry name" value="ATPase domain of HSP90 chaperone/DNA topoisomerase II/histidine kinase"/>
    <property type="match status" value="1"/>
</dbReference>
<dbReference type="Proteomes" id="UP000322294">
    <property type="component" value="Unassembled WGS sequence"/>
</dbReference>
<dbReference type="InterPro" id="IPR050640">
    <property type="entry name" value="Bact_2-comp_sensor_kinase"/>
</dbReference>
<dbReference type="Pfam" id="PF06580">
    <property type="entry name" value="His_kinase"/>
    <property type="match status" value="1"/>
</dbReference>
<keyword evidence="4" id="KW-0597">Phosphoprotein</keyword>
<dbReference type="Gene3D" id="6.10.340.10">
    <property type="match status" value="1"/>
</dbReference>
<comment type="caution">
    <text evidence="11">The sequence shown here is derived from an EMBL/GenBank/DDBJ whole genome shotgun (WGS) entry which is preliminary data.</text>
</comment>
<keyword evidence="8" id="KW-1133">Transmembrane helix</keyword>
<comment type="subcellular location">
    <subcellularLocation>
        <location evidence="2">Membrane</location>
    </subcellularLocation>
</comment>
<dbReference type="CDD" id="cd06225">
    <property type="entry name" value="HAMP"/>
    <property type="match status" value="1"/>
</dbReference>
<dbReference type="GO" id="GO:0016020">
    <property type="term" value="C:membrane"/>
    <property type="evidence" value="ECO:0007669"/>
    <property type="project" value="UniProtKB-SubCell"/>
</dbReference>
<comment type="catalytic activity">
    <reaction evidence="1">
        <text>ATP + protein L-histidine = ADP + protein N-phospho-L-histidine.</text>
        <dbReference type="EC" id="2.7.13.3"/>
    </reaction>
</comment>
<evidence type="ECO:0000256" key="8">
    <source>
        <dbReference type="SAM" id="Phobius"/>
    </source>
</evidence>
<evidence type="ECO:0000256" key="4">
    <source>
        <dbReference type="ARBA" id="ARBA00022553"/>
    </source>
</evidence>
<accession>A0A5S5AWM8</accession>
<organism evidence="11 12">
    <name type="scientific">Thermosediminibacter litoriperuensis</name>
    <dbReference type="NCBI Taxonomy" id="291989"/>
    <lineage>
        <taxon>Bacteria</taxon>
        <taxon>Bacillati</taxon>
        <taxon>Bacillota</taxon>
        <taxon>Clostridia</taxon>
        <taxon>Thermosediminibacterales</taxon>
        <taxon>Thermosediminibacteraceae</taxon>
        <taxon>Thermosediminibacter</taxon>
    </lineage>
</organism>
<name>A0A5S5AWM8_9FIRM</name>
<evidence type="ECO:0000259" key="10">
    <source>
        <dbReference type="PROSITE" id="PS50885"/>
    </source>
</evidence>
<keyword evidence="7" id="KW-0902">Two-component regulatory system</keyword>
<dbReference type="PROSITE" id="PS50885">
    <property type="entry name" value="HAMP"/>
    <property type="match status" value="1"/>
</dbReference>
<dbReference type="InterPro" id="IPR010559">
    <property type="entry name" value="Sig_transdc_His_kin_internal"/>
</dbReference>
<protein>
    <recommendedName>
        <fullName evidence="3">histidine kinase</fullName>
        <ecNumber evidence="3">2.7.13.3</ecNumber>
    </recommendedName>
</protein>
<dbReference type="Pfam" id="PF00672">
    <property type="entry name" value="HAMP"/>
    <property type="match status" value="1"/>
</dbReference>
<sequence length="498" mass="56812">MQVLRGLRKRLLFYYLVITLLMGITSLYSYYSARTIISGFSAIFADYLYLNDLYSDVSSLETNVEKYLATRSSEAILEYYNLSSRLQEKSAKLAGERGYDKNSLMLKDIGNMIQSLLDEADAAVNAKRGRISSQYLAHFTESHKVAGYIKQYINELLYNKLQEGSQKYDVIRGNMNVISFINIFIILGSMGLNVFLAVYFTYKMTGPIIELSSSAERISSGDFDVDPVLIETDDEVRVLAEAFNKMAVSIKNYIDKIKGQAEMEKRLQEQEMQNLMMKNLLKDARLKFLQSQINPHFLFNTLNAASQLALMEGAEKTAVFIEKVANLFRYNLKRLDRPVTLRDEIEHVRTYLYILKTRFGDKVQFTLDIDESLLELEVPSTIVQPLVENAFIHGIEGLERNGRIDIKVKKQSDYIAVVIEDDGQGMEESAIRSILNSEVTEDRIERHVSGIGLHNVINRMMLFYNVNRVSDVIEIYSRKNSGTRVILKIPLAKGGKNA</sequence>
<dbReference type="Gene3D" id="3.30.565.10">
    <property type="entry name" value="Histidine kinase-like ATPase, C-terminal domain"/>
    <property type="match status" value="1"/>
</dbReference>
<dbReference type="Pfam" id="PF02518">
    <property type="entry name" value="HATPase_c"/>
    <property type="match status" value="1"/>
</dbReference>
<gene>
    <name evidence="11" type="ORF">LZ11_00827</name>
</gene>
<dbReference type="OrthoDB" id="9809348at2"/>
<dbReference type="PROSITE" id="PS50109">
    <property type="entry name" value="HIS_KIN"/>
    <property type="match status" value="1"/>
</dbReference>
<keyword evidence="8" id="KW-0472">Membrane</keyword>
<keyword evidence="5" id="KW-0808">Transferase</keyword>
<dbReference type="InterPro" id="IPR003660">
    <property type="entry name" value="HAMP_dom"/>
</dbReference>
<evidence type="ECO:0000256" key="1">
    <source>
        <dbReference type="ARBA" id="ARBA00000085"/>
    </source>
</evidence>
<keyword evidence="12" id="KW-1185">Reference proteome</keyword>